<reference evidence="3" key="1">
    <citation type="journal article" date="2019" name="Int. J. Syst. Evol. Microbiol.">
        <title>The Global Catalogue of Microorganisms (GCM) 10K type strain sequencing project: providing services to taxonomists for standard genome sequencing and annotation.</title>
        <authorList>
            <consortium name="The Broad Institute Genomics Platform"/>
            <consortium name="The Broad Institute Genome Sequencing Center for Infectious Disease"/>
            <person name="Wu L."/>
            <person name="Ma J."/>
        </authorList>
    </citation>
    <scope>NUCLEOTIDE SEQUENCE [LARGE SCALE GENOMIC DNA]</scope>
    <source>
        <strain evidence="3">JCM 17923</strain>
    </source>
</reference>
<feature type="domain" description="IrrE N-terminal-like" evidence="1">
    <location>
        <begin position="62"/>
        <end position="167"/>
    </location>
</feature>
<gene>
    <name evidence="2" type="ORF">GCM10023185_41890</name>
</gene>
<protein>
    <submittedName>
        <fullName evidence="2">ImmA/IrrE family metallo-endopeptidase</fullName>
    </submittedName>
</protein>
<evidence type="ECO:0000313" key="3">
    <source>
        <dbReference type="Proteomes" id="UP001501153"/>
    </source>
</evidence>
<evidence type="ECO:0000313" key="2">
    <source>
        <dbReference type="EMBL" id="GAA4368818.1"/>
    </source>
</evidence>
<dbReference type="InterPro" id="IPR010359">
    <property type="entry name" value="IrrE_HExxH"/>
</dbReference>
<accession>A0ABP8IRH2</accession>
<dbReference type="Gene3D" id="1.10.10.2910">
    <property type="match status" value="1"/>
</dbReference>
<dbReference type="Proteomes" id="UP001501153">
    <property type="component" value="Unassembled WGS sequence"/>
</dbReference>
<organism evidence="2 3">
    <name type="scientific">Hymenobacter saemangeumensis</name>
    <dbReference type="NCBI Taxonomy" id="1084522"/>
    <lineage>
        <taxon>Bacteria</taxon>
        <taxon>Pseudomonadati</taxon>
        <taxon>Bacteroidota</taxon>
        <taxon>Cytophagia</taxon>
        <taxon>Cytophagales</taxon>
        <taxon>Hymenobacteraceae</taxon>
        <taxon>Hymenobacter</taxon>
    </lineage>
</organism>
<sequence length="250" mass="27965">MKANSQVSELIEAKAEKFRSEHGLGRALSISMEPLLRQLGVITVFKPLDANGAFSGMALKQDGGCFMLVNSSMSRGRQNFTIAHELYHLFVQQNFHVRVCQTGMFGAQNDPEERNADYFAAYLLMPKYRILEAAGDLEPGASLSLESIVQLEQEFQCSRQALLLRLKEMRLITAREQEEYSQNVIRSARQLGFGTDLYQPTPSREAIGDYVPLASRLFDQEAISESHFAGLLLDFGINPFDSDSESIDIA</sequence>
<dbReference type="Pfam" id="PF06114">
    <property type="entry name" value="Peptidase_M78"/>
    <property type="match status" value="1"/>
</dbReference>
<dbReference type="EMBL" id="BAABGZ010000080">
    <property type="protein sequence ID" value="GAA4368818.1"/>
    <property type="molecule type" value="Genomic_DNA"/>
</dbReference>
<proteinExistence type="predicted"/>
<name>A0ABP8IRH2_9BACT</name>
<evidence type="ECO:0000259" key="1">
    <source>
        <dbReference type="Pfam" id="PF06114"/>
    </source>
</evidence>
<dbReference type="PANTHER" id="PTHR43236">
    <property type="entry name" value="ANTITOXIN HIGA1"/>
    <property type="match status" value="1"/>
</dbReference>
<dbReference type="InterPro" id="IPR052345">
    <property type="entry name" value="Rad_response_metalloprotease"/>
</dbReference>
<dbReference type="PANTHER" id="PTHR43236:SF1">
    <property type="entry name" value="BLL7220 PROTEIN"/>
    <property type="match status" value="1"/>
</dbReference>
<comment type="caution">
    <text evidence="2">The sequence shown here is derived from an EMBL/GenBank/DDBJ whole genome shotgun (WGS) entry which is preliminary data.</text>
</comment>
<keyword evidence="3" id="KW-1185">Reference proteome</keyword>